<reference evidence="2 3" key="1">
    <citation type="journal article" date="2011" name="J. Bacteriol.">
        <title>Whole genome sequence of the rifamycin B-producing strain Amycolatopsis mediterranei S699.</title>
        <authorList>
            <person name="Verma M."/>
            <person name="Kaur J."/>
            <person name="Kumar M."/>
            <person name="Kumari K."/>
            <person name="Saxena A."/>
            <person name="Anand S."/>
            <person name="Nigam A."/>
            <person name="Ravi V."/>
            <person name="Raghuvanshi S."/>
            <person name="Khurana P."/>
            <person name="Tyagi A.K."/>
            <person name="Khurana J.P."/>
            <person name="Lal R."/>
        </authorList>
    </citation>
    <scope>NUCLEOTIDE SEQUENCE [LARGE SCALE GENOMIC DNA]</scope>
    <source>
        <strain evidence="2 3">S699</strain>
    </source>
</reference>
<keyword evidence="3" id="KW-1185">Reference proteome</keyword>
<organism evidence="2 3">
    <name type="scientific">Amycolatopsis mediterranei (strain S699)</name>
    <name type="common">Nocardia mediterranei</name>
    <dbReference type="NCBI Taxonomy" id="713604"/>
    <lineage>
        <taxon>Bacteria</taxon>
        <taxon>Bacillati</taxon>
        <taxon>Actinomycetota</taxon>
        <taxon>Actinomycetes</taxon>
        <taxon>Pseudonocardiales</taxon>
        <taxon>Pseudonocardiaceae</taxon>
        <taxon>Amycolatopsis</taxon>
    </lineage>
</organism>
<protein>
    <submittedName>
        <fullName evidence="2">Uncharacterized protein</fullName>
    </submittedName>
</protein>
<dbReference type="AlphaFoldDB" id="A0A9R0P2N3"/>
<feature type="compositionally biased region" description="Basic and acidic residues" evidence="1">
    <location>
        <begin position="14"/>
        <end position="23"/>
    </location>
</feature>
<gene>
    <name evidence="2" type="ordered locus">RAM_33400</name>
</gene>
<dbReference type="EMBL" id="CP002896">
    <property type="protein sequence ID" value="AEK45153.1"/>
    <property type="molecule type" value="Genomic_DNA"/>
</dbReference>
<feature type="region of interest" description="Disordered" evidence="1">
    <location>
        <begin position="1"/>
        <end position="40"/>
    </location>
</feature>
<accession>A0A9R0P2N3</accession>
<proteinExistence type="predicted"/>
<dbReference type="KEGG" id="amn:RAM_33400"/>
<dbReference type="Proteomes" id="UP000006138">
    <property type="component" value="Chromosome"/>
</dbReference>
<evidence type="ECO:0000256" key="1">
    <source>
        <dbReference type="SAM" id="MobiDB-lite"/>
    </source>
</evidence>
<sequence length="40" mass="4231">MHSTLGEIGGLARRAHDSDDVRGPHSTAQQFQDGEASQPA</sequence>
<evidence type="ECO:0000313" key="3">
    <source>
        <dbReference type="Proteomes" id="UP000006138"/>
    </source>
</evidence>
<name>A0A9R0P2N3_AMYMS</name>
<evidence type="ECO:0000313" key="2">
    <source>
        <dbReference type="EMBL" id="AEK45153.1"/>
    </source>
</evidence>